<reference evidence="22 23" key="1">
    <citation type="journal article" date="2019" name="Plant Biotechnol. J.">
        <title>The red bayberry genome and genetic basis of sex determination.</title>
        <authorList>
            <person name="Jia H.M."/>
            <person name="Jia H.J."/>
            <person name="Cai Q.L."/>
            <person name="Wang Y."/>
            <person name="Zhao H.B."/>
            <person name="Yang W.F."/>
            <person name="Wang G.Y."/>
            <person name="Li Y.H."/>
            <person name="Zhan D.L."/>
            <person name="Shen Y.T."/>
            <person name="Niu Q.F."/>
            <person name="Chang L."/>
            <person name="Qiu J."/>
            <person name="Zhao L."/>
            <person name="Xie H.B."/>
            <person name="Fu W.Y."/>
            <person name="Jin J."/>
            <person name="Li X.W."/>
            <person name="Jiao Y."/>
            <person name="Zhou C.C."/>
            <person name="Tu T."/>
            <person name="Chai C.Y."/>
            <person name="Gao J.L."/>
            <person name="Fan L.J."/>
            <person name="van de Weg E."/>
            <person name="Wang J.Y."/>
            <person name="Gao Z.S."/>
        </authorList>
    </citation>
    <scope>NUCLEOTIDE SEQUENCE [LARGE SCALE GENOMIC DNA]</scope>
    <source>
        <tissue evidence="22">Leaves</tissue>
    </source>
</reference>
<dbReference type="FunFam" id="3.30.200.20:FF:000142">
    <property type="entry name" value="Cysteine-rich receptor-like protein kinase 10"/>
    <property type="match status" value="1"/>
</dbReference>
<dbReference type="Pfam" id="PF01657">
    <property type="entry name" value="Stress-antifung"/>
    <property type="match status" value="2"/>
</dbReference>
<dbReference type="InterPro" id="IPR002902">
    <property type="entry name" value="GNK2"/>
</dbReference>
<evidence type="ECO:0000256" key="9">
    <source>
        <dbReference type="ARBA" id="ARBA00022777"/>
    </source>
</evidence>
<comment type="caution">
    <text evidence="22">The sequence shown here is derived from an EMBL/GenBank/DDBJ whole genome shotgun (WGS) entry which is preliminary data.</text>
</comment>
<feature type="domain" description="Gnk2-homologous" evidence="21">
    <location>
        <begin position="28"/>
        <end position="133"/>
    </location>
</feature>
<feature type="chain" id="PRO_5025484079" evidence="19">
    <location>
        <begin position="26"/>
        <end position="660"/>
    </location>
</feature>
<dbReference type="EMBL" id="RXIC02000020">
    <property type="protein sequence ID" value="KAB1221872.1"/>
    <property type="molecule type" value="Genomic_DNA"/>
</dbReference>
<keyword evidence="6 19" id="KW-0732">Signal</keyword>
<dbReference type="SUPFAM" id="SSF56112">
    <property type="entry name" value="Protein kinase-like (PK-like)"/>
    <property type="match status" value="1"/>
</dbReference>
<dbReference type="FunFam" id="3.30.430.20:FF:000003">
    <property type="entry name" value="Cysteine-rich RLK (RECEPTOR-like protein kinase) 10"/>
    <property type="match status" value="1"/>
</dbReference>
<keyword evidence="5 18" id="KW-0812">Transmembrane</keyword>
<keyword evidence="23" id="KW-1185">Reference proteome</keyword>
<keyword evidence="10" id="KW-0067">ATP-binding</keyword>
<dbReference type="GO" id="GO:0042742">
    <property type="term" value="P:defense response to bacterium"/>
    <property type="evidence" value="ECO:0007669"/>
    <property type="project" value="TreeGrafter"/>
</dbReference>
<evidence type="ECO:0000313" key="23">
    <source>
        <dbReference type="Proteomes" id="UP000516437"/>
    </source>
</evidence>
<evidence type="ECO:0000256" key="8">
    <source>
        <dbReference type="ARBA" id="ARBA00022741"/>
    </source>
</evidence>
<evidence type="ECO:0000313" key="22">
    <source>
        <dbReference type="EMBL" id="KAB1221872.1"/>
    </source>
</evidence>
<evidence type="ECO:0000256" key="17">
    <source>
        <dbReference type="SAM" id="MobiDB-lite"/>
    </source>
</evidence>
<dbReference type="PANTHER" id="PTHR27002:SF1050">
    <property type="entry name" value="CYSTEINE-RICH RECEPTOR-LIKE PROTEIN KINASE 5"/>
    <property type="match status" value="1"/>
</dbReference>
<dbReference type="OrthoDB" id="688481at2759"/>
<evidence type="ECO:0000256" key="5">
    <source>
        <dbReference type="ARBA" id="ARBA00022692"/>
    </source>
</evidence>
<dbReference type="FunFam" id="1.10.510.10:FF:000129">
    <property type="entry name" value="cysteine-rich receptor-like protein kinase 10"/>
    <property type="match status" value="1"/>
</dbReference>
<dbReference type="InterPro" id="IPR011009">
    <property type="entry name" value="Kinase-like_dom_sf"/>
</dbReference>
<dbReference type="GO" id="GO:0005886">
    <property type="term" value="C:plasma membrane"/>
    <property type="evidence" value="ECO:0007669"/>
    <property type="project" value="TreeGrafter"/>
</dbReference>
<evidence type="ECO:0000256" key="2">
    <source>
        <dbReference type="ARBA" id="ARBA00022527"/>
    </source>
</evidence>
<keyword evidence="13 22" id="KW-0675">Receptor</keyword>
<dbReference type="InterPro" id="IPR000719">
    <property type="entry name" value="Prot_kinase_dom"/>
</dbReference>
<feature type="compositionally biased region" description="Polar residues" evidence="17">
    <location>
        <begin position="629"/>
        <end position="653"/>
    </location>
</feature>
<keyword evidence="14" id="KW-0325">Glycoprotein</keyword>
<feature type="domain" description="Protein kinase" evidence="20">
    <location>
        <begin position="334"/>
        <end position="609"/>
    </location>
</feature>
<dbReference type="CDD" id="cd14066">
    <property type="entry name" value="STKc_IRAK"/>
    <property type="match status" value="1"/>
</dbReference>
<dbReference type="Gene3D" id="3.30.200.20">
    <property type="entry name" value="Phosphorylase Kinase, domain 1"/>
    <property type="match status" value="1"/>
</dbReference>
<keyword evidence="4" id="KW-0808">Transferase</keyword>
<keyword evidence="3" id="KW-0597">Phosphoprotein</keyword>
<organism evidence="22 23">
    <name type="scientific">Morella rubra</name>
    <name type="common">Chinese bayberry</name>
    <dbReference type="NCBI Taxonomy" id="262757"/>
    <lineage>
        <taxon>Eukaryota</taxon>
        <taxon>Viridiplantae</taxon>
        <taxon>Streptophyta</taxon>
        <taxon>Embryophyta</taxon>
        <taxon>Tracheophyta</taxon>
        <taxon>Spermatophyta</taxon>
        <taxon>Magnoliopsida</taxon>
        <taxon>eudicotyledons</taxon>
        <taxon>Gunneridae</taxon>
        <taxon>Pentapetalae</taxon>
        <taxon>rosids</taxon>
        <taxon>fabids</taxon>
        <taxon>Fagales</taxon>
        <taxon>Myricaceae</taxon>
        <taxon>Morella</taxon>
    </lineage>
</organism>
<evidence type="ECO:0000256" key="16">
    <source>
        <dbReference type="ARBA" id="ARBA00047951"/>
    </source>
</evidence>
<dbReference type="Gene3D" id="3.30.430.20">
    <property type="entry name" value="Gnk2 domain, C-X8-C-X2-C motif"/>
    <property type="match status" value="2"/>
</dbReference>
<dbReference type="AlphaFoldDB" id="A0A6A1W9E8"/>
<feature type="region of interest" description="Disordered" evidence="17">
    <location>
        <begin position="619"/>
        <end position="660"/>
    </location>
</feature>
<evidence type="ECO:0000256" key="6">
    <source>
        <dbReference type="ARBA" id="ARBA00022729"/>
    </source>
</evidence>
<evidence type="ECO:0000256" key="7">
    <source>
        <dbReference type="ARBA" id="ARBA00022737"/>
    </source>
</evidence>
<dbReference type="CDD" id="cd23509">
    <property type="entry name" value="Gnk2-like"/>
    <property type="match status" value="2"/>
</dbReference>
<dbReference type="SMART" id="SM00220">
    <property type="entry name" value="S_TKc"/>
    <property type="match status" value="1"/>
</dbReference>
<comment type="catalytic activity">
    <reaction evidence="15">
        <text>L-seryl-[protein] + ATP = O-phospho-L-seryl-[protein] + ADP + H(+)</text>
        <dbReference type="Rhea" id="RHEA:17989"/>
        <dbReference type="Rhea" id="RHEA-COMP:9863"/>
        <dbReference type="Rhea" id="RHEA-COMP:11604"/>
        <dbReference type="ChEBI" id="CHEBI:15378"/>
        <dbReference type="ChEBI" id="CHEBI:29999"/>
        <dbReference type="ChEBI" id="CHEBI:30616"/>
        <dbReference type="ChEBI" id="CHEBI:83421"/>
        <dbReference type="ChEBI" id="CHEBI:456216"/>
    </reaction>
</comment>
<protein>
    <submittedName>
        <fullName evidence="22">Cysteine-rich receptor-like protein kinase 25</fullName>
    </submittedName>
</protein>
<evidence type="ECO:0000256" key="11">
    <source>
        <dbReference type="ARBA" id="ARBA00022989"/>
    </source>
</evidence>
<feature type="signal peptide" evidence="19">
    <location>
        <begin position="1"/>
        <end position="25"/>
    </location>
</feature>
<comment type="catalytic activity">
    <reaction evidence="16">
        <text>L-threonyl-[protein] + ATP = O-phospho-L-threonyl-[protein] + ADP + H(+)</text>
        <dbReference type="Rhea" id="RHEA:46608"/>
        <dbReference type="Rhea" id="RHEA-COMP:11060"/>
        <dbReference type="Rhea" id="RHEA-COMP:11605"/>
        <dbReference type="ChEBI" id="CHEBI:15378"/>
        <dbReference type="ChEBI" id="CHEBI:30013"/>
        <dbReference type="ChEBI" id="CHEBI:30616"/>
        <dbReference type="ChEBI" id="CHEBI:61977"/>
        <dbReference type="ChEBI" id="CHEBI:456216"/>
    </reaction>
</comment>
<keyword evidence="11 18" id="KW-1133">Transmembrane helix</keyword>
<name>A0A6A1W9E8_9ROSI</name>
<evidence type="ECO:0000256" key="14">
    <source>
        <dbReference type="ARBA" id="ARBA00023180"/>
    </source>
</evidence>
<feature type="transmembrane region" description="Helical" evidence="18">
    <location>
        <begin position="271"/>
        <end position="294"/>
    </location>
</feature>
<keyword evidence="12 18" id="KW-0472">Membrane</keyword>
<dbReference type="GO" id="GO:0006979">
    <property type="term" value="P:response to oxidative stress"/>
    <property type="evidence" value="ECO:0007669"/>
    <property type="project" value="UniProtKB-ARBA"/>
</dbReference>
<evidence type="ECO:0000259" key="20">
    <source>
        <dbReference type="PROSITE" id="PS50011"/>
    </source>
</evidence>
<keyword evidence="9 22" id="KW-0418">Kinase</keyword>
<dbReference type="Proteomes" id="UP000516437">
    <property type="component" value="Chromosome 2"/>
</dbReference>
<evidence type="ECO:0000256" key="19">
    <source>
        <dbReference type="SAM" id="SignalP"/>
    </source>
</evidence>
<dbReference type="PROSITE" id="PS51473">
    <property type="entry name" value="GNK2"/>
    <property type="match status" value="2"/>
</dbReference>
<dbReference type="FunFam" id="3.30.430.20:FF:000002">
    <property type="entry name" value="Cysteine-rich receptor-like protein kinase 10"/>
    <property type="match status" value="1"/>
</dbReference>
<comment type="subcellular location">
    <subcellularLocation>
        <location evidence="1">Membrane</location>
        <topology evidence="1">Single-pass membrane protein</topology>
    </subcellularLocation>
</comment>
<evidence type="ECO:0000259" key="21">
    <source>
        <dbReference type="PROSITE" id="PS51473"/>
    </source>
</evidence>
<evidence type="ECO:0000256" key="4">
    <source>
        <dbReference type="ARBA" id="ARBA00022679"/>
    </source>
</evidence>
<dbReference type="GO" id="GO:0005524">
    <property type="term" value="F:ATP binding"/>
    <property type="evidence" value="ECO:0007669"/>
    <property type="project" value="UniProtKB-KW"/>
</dbReference>
<evidence type="ECO:0000256" key="18">
    <source>
        <dbReference type="SAM" id="Phobius"/>
    </source>
</evidence>
<evidence type="ECO:0000256" key="15">
    <source>
        <dbReference type="ARBA" id="ARBA00047558"/>
    </source>
</evidence>
<dbReference type="PROSITE" id="PS00108">
    <property type="entry name" value="PROTEIN_KINASE_ST"/>
    <property type="match status" value="1"/>
</dbReference>
<dbReference type="PROSITE" id="PS50011">
    <property type="entry name" value="PROTEIN_KINASE_DOM"/>
    <property type="match status" value="1"/>
</dbReference>
<sequence>MPSLKYSPVLFSLIAITLLSLTCEAAPTYTTHYCSNSTFFTANDTYQSNLNLVLSSLSSNATQTSSGFYNASAGEDPPDVAYGLFLCRGDVNTTLCHDCVAAATTEILRRCPLDKVALIWYDECFLRYSNQSIFATVNVVPGISLINTQNILEAESDRFNQLLANAMNSLATRAANSQSGKKFATEEDEFTSSQTLYSLVQCTPDLTVSDCNTCLRSAIGGLPSCCNGKQGARLLLPSCNLRYELYPFFNGSNRSIIPGPPAPGGSNMSSLTIVAIVIPIAASVVLFFMCYLFFRRRARKRYNTLSEETVGVDITTFESLQFDLATIEAATNKFSDDNKIGEGGFGPVYKGTLFNGQHIAVKKLSGQSGQGLVEFTNEIVLVAKLQHRNLVRLLGFCLEGQEKSLVYEYAPNKSLDYFLFDPAKQGQLEWSKRYKIIGGIARGLLYLHEDSRLRVIHRDVKAGNILLDDNMNAKISDFGTARIFEPDQSQGNTRKIVGTHGYMSPEYAMQGRYSPKSDVFSFGVLVLEIISGKKNSHFYQSEHGGDLLSYAWSQWRSGTPLELLDPTVRHSYSRNEVIRCIHIGLLCVQEDPANRPTMATIVLMLDSYTVTLPLPQQPALLPRSRAKPSRSTTVLESDESSSQSFALSVNEVSLSEIDPR</sequence>
<dbReference type="PANTHER" id="PTHR27002">
    <property type="entry name" value="RECEPTOR-LIKE SERINE/THREONINE-PROTEIN KINASE SD1-8"/>
    <property type="match status" value="1"/>
</dbReference>
<proteinExistence type="predicted"/>
<evidence type="ECO:0000256" key="1">
    <source>
        <dbReference type="ARBA" id="ARBA00004167"/>
    </source>
</evidence>
<gene>
    <name evidence="22" type="ORF">CJ030_MR2G008568</name>
</gene>
<dbReference type="InterPro" id="IPR001245">
    <property type="entry name" value="Ser-Thr/Tyr_kinase_cat_dom"/>
</dbReference>
<keyword evidence="8" id="KW-0547">Nucleotide-binding</keyword>
<evidence type="ECO:0000256" key="10">
    <source>
        <dbReference type="ARBA" id="ARBA00022840"/>
    </source>
</evidence>
<feature type="domain" description="Gnk2-homologous" evidence="21">
    <location>
        <begin position="139"/>
        <end position="248"/>
    </location>
</feature>
<dbReference type="InterPro" id="IPR008271">
    <property type="entry name" value="Ser/Thr_kinase_AS"/>
</dbReference>
<evidence type="ECO:0000256" key="12">
    <source>
        <dbReference type="ARBA" id="ARBA00023136"/>
    </source>
</evidence>
<dbReference type="Gene3D" id="1.10.510.10">
    <property type="entry name" value="Transferase(Phosphotransferase) domain 1"/>
    <property type="match status" value="1"/>
</dbReference>
<keyword evidence="7" id="KW-0677">Repeat</keyword>
<dbReference type="GO" id="GO:0004674">
    <property type="term" value="F:protein serine/threonine kinase activity"/>
    <property type="evidence" value="ECO:0007669"/>
    <property type="project" value="UniProtKB-KW"/>
</dbReference>
<keyword evidence="2" id="KW-0723">Serine/threonine-protein kinase</keyword>
<dbReference type="InterPro" id="IPR038408">
    <property type="entry name" value="GNK2_sf"/>
</dbReference>
<evidence type="ECO:0000256" key="3">
    <source>
        <dbReference type="ARBA" id="ARBA00022553"/>
    </source>
</evidence>
<accession>A0A6A1W9E8</accession>
<dbReference type="Pfam" id="PF07714">
    <property type="entry name" value="PK_Tyr_Ser-Thr"/>
    <property type="match status" value="1"/>
</dbReference>
<evidence type="ECO:0000256" key="13">
    <source>
        <dbReference type="ARBA" id="ARBA00023170"/>
    </source>
</evidence>